<name>A0AAD7HED3_9AGAR</name>
<reference evidence="2" key="1">
    <citation type="submission" date="2023-03" db="EMBL/GenBank/DDBJ databases">
        <title>Massive genome expansion in bonnet fungi (Mycena s.s.) driven by repeated elements and novel gene families across ecological guilds.</title>
        <authorList>
            <consortium name="Lawrence Berkeley National Laboratory"/>
            <person name="Harder C.B."/>
            <person name="Miyauchi S."/>
            <person name="Viragh M."/>
            <person name="Kuo A."/>
            <person name="Thoen E."/>
            <person name="Andreopoulos B."/>
            <person name="Lu D."/>
            <person name="Skrede I."/>
            <person name="Drula E."/>
            <person name="Henrissat B."/>
            <person name="Morin E."/>
            <person name="Kohler A."/>
            <person name="Barry K."/>
            <person name="LaButti K."/>
            <person name="Morin E."/>
            <person name="Salamov A."/>
            <person name="Lipzen A."/>
            <person name="Mereny Z."/>
            <person name="Hegedus B."/>
            <person name="Baldrian P."/>
            <person name="Stursova M."/>
            <person name="Weitz H."/>
            <person name="Taylor A."/>
            <person name="Grigoriev I.V."/>
            <person name="Nagy L.G."/>
            <person name="Martin F."/>
            <person name="Kauserud H."/>
        </authorList>
    </citation>
    <scope>NUCLEOTIDE SEQUENCE</scope>
    <source>
        <strain evidence="2">CBHHK182m</strain>
    </source>
</reference>
<dbReference type="AlphaFoldDB" id="A0AAD7HED3"/>
<keyword evidence="3" id="KW-1185">Reference proteome</keyword>
<evidence type="ECO:0000313" key="3">
    <source>
        <dbReference type="Proteomes" id="UP001215598"/>
    </source>
</evidence>
<feature type="region of interest" description="Disordered" evidence="1">
    <location>
        <begin position="65"/>
        <end position="133"/>
    </location>
</feature>
<organism evidence="2 3">
    <name type="scientific">Mycena metata</name>
    <dbReference type="NCBI Taxonomy" id="1033252"/>
    <lineage>
        <taxon>Eukaryota</taxon>
        <taxon>Fungi</taxon>
        <taxon>Dikarya</taxon>
        <taxon>Basidiomycota</taxon>
        <taxon>Agaricomycotina</taxon>
        <taxon>Agaricomycetes</taxon>
        <taxon>Agaricomycetidae</taxon>
        <taxon>Agaricales</taxon>
        <taxon>Marasmiineae</taxon>
        <taxon>Mycenaceae</taxon>
        <taxon>Mycena</taxon>
    </lineage>
</organism>
<protein>
    <submittedName>
        <fullName evidence="2">Uncharacterized protein</fullName>
    </submittedName>
</protein>
<gene>
    <name evidence="2" type="ORF">B0H16DRAFT_1475500</name>
</gene>
<proteinExistence type="predicted"/>
<dbReference type="Proteomes" id="UP001215598">
    <property type="component" value="Unassembled WGS sequence"/>
</dbReference>
<accession>A0AAD7HED3</accession>
<comment type="caution">
    <text evidence="2">The sequence shown here is derived from an EMBL/GenBank/DDBJ whole genome shotgun (WGS) entry which is preliminary data.</text>
</comment>
<evidence type="ECO:0000313" key="2">
    <source>
        <dbReference type="EMBL" id="KAJ7718657.1"/>
    </source>
</evidence>
<evidence type="ECO:0000256" key="1">
    <source>
        <dbReference type="SAM" id="MobiDB-lite"/>
    </source>
</evidence>
<sequence>MSKVTKPILGSALLIHSTRIVRATALVIEISDAGRGPSTLGRNGSTSRACTTISTHSRDTAGMVFSHTPQKTWGPRSREERHSTMRRGPIADNSGKYRGREMPPEISQTSIGNKPTRDKTSSEEASEHQEKGDLGVAFGNQKCAGVNVVDRSAYFATYVHLFRLPPCTVPGQALEPGMLKLGPKKLPELTGLGLSRQNAVLVTK</sequence>
<dbReference type="EMBL" id="JARKIB010000263">
    <property type="protein sequence ID" value="KAJ7718657.1"/>
    <property type="molecule type" value="Genomic_DNA"/>
</dbReference>
<feature type="compositionally biased region" description="Basic and acidic residues" evidence="1">
    <location>
        <begin position="115"/>
        <end position="133"/>
    </location>
</feature>